<evidence type="ECO:0000256" key="2">
    <source>
        <dbReference type="ARBA" id="ARBA00023163"/>
    </source>
</evidence>
<dbReference type="Pfam" id="PF12833">
    <property type="entry name" value="HTH_18"/>
    <property type="match status" value="1"/>
</dbReference>
<dbReference type="PROSITE" id="PS01124">
    <property type="entry name" value="HTH_ARAC_FAMILY_2"/>
    <property type="match status" value="1"/>
</dbReference>
<name>A0A6J4IQD2_9SPHI</name>
<dbReference type="SMART" id="SM00342">
    <property type="entry name" value="HTH_ARAC"/>
    <property type="match status" value="1"/>
</dbReference>
<dbReference type="InterPro" id="IPR009057">
    <property type="entry name" value="Homeodomain-like_sf"/>
</dbReference>
<keyword evidence="1" id="KW-0805">Transcription regulation</keyword>
<evidence type="ECO:0000259" key="3">
    <source>
        <dbReference type="PROSITE" id="PS01124"/>
    </source>
</evidence>
<organism evidence="4">
    <name type="scientific">uncultured Cytophagales bacterium</name>
    <dbReference type="NCBI Taxonomy" id="158755"/>
    <lineage>
        <taxon>Bacteria</taxon>
        <taxon>Pseudomonadati</taxon>
        <taxon>Bacteroidota</taxon>
        <taxon>Sphingobacteriia</taxon>
        <taxon>Sphingobacteriales</taxon>
        <taxon>environmental samples</taxon>
    </lineage>
</organism>
<reference evidence="4" key="1">
    <citation type="submission" date="2020-02" db="EMBL/GenBank/DDBJ databases">
        <authorList>
            <person name="Meier V. D."/>
        </authorList>
    </citation>
    <scope>NUCLEOTIDE SEQUENCE</scope>
    <source>
        <strain evidence="4">AVDCRST_MAG56</strain>
    </source>
</reference>
<dbReference type="EMBL" id="CADCTQ010000204">
    <property type="protein sequence ID" value="CAA9257197.1"/>
    <property type="molecule type" value="Genomic_DNA"/>
</dbReference>
<evidence type="ECO:0000256" key="1">
    <source>
        <dbReference type="ARBA" id="ARBA00023015"/>
    </source>
</evidence>
<evidence type="ECO:0000313" key="4">
    <source>
        <dbReference type="EMBL" id="CAA9257197.1"/>
    </source>
</evidence>
<keyword evidence="2" id="KW-0804">Transcription</keyword>
<dbReference type="InterPro" id="IPR053142">
    <property type="entry name" value="PchR_regulatory_protein"/>
</dbReference>
<dbReference type="PANTHER" id="PTHR47893">
    <property type="entry name" value="REGULATORY PROTEIN PCHR"/>
    <property type="match status" value="1"/>
</dbReference>
<dbReference type="AlphaFoldDB" id="A0A6J4IQD2"/>
<dbReference type="PANTHER" id="PTHR47893:SF1">
    <property type="entry name" value="REGULATORY PROTEIN PCHR"/>
    <property type="match status" value="1"/>
</dbReference>
<sequence>MLQLSFDEFQALITQNARLAEADNQTEGVYHTSYRAQFNTPVCEGIATNITIREDITLIRYEITFREATTVQMQSTLPQAGFWHCLKGQVTLYRQNTVPRPDSQLHFRMASRGAFFYVTAASRGWMQFEPHQPVRALFLLFSYPAFRQLVGEQLTALPPGVIAALQEENGYYLKTMKISSQAMALCEAVFDNPYEGRSRQFYREAKVIELLAYHIDQLSKSVRGQESTGLKLTAEEEARIEHCREVLLASLANPPSLIALAKQIGMSDYRLKNGFRQKYGETPYRFIADQRMFKARQLLLEGALSVSEVAAAVGYTSLGTFSNSFYEKFGIRPSEL</sequence>
<protein>
    <recommendedName>
        <fullName evidence="3">HTH araC/xylS-type domain-containing protein</fullName>
    </recommendedName>
</protein>
<dbReference type="SUPFAM" id="SSF46689">
    <property type="entry name" value="Homeodomain-like"/>
    <property type="match status" value="2"/>
</dbReference>
<gene>
    <name evidence="4" type="ORF">AVDCRST_MAG56-2254</name>
</gene>
<accession>A0A6J4IQD2</accession>
<feature type="domain" description="HTH araC/xylS-type" evidence="3">
    <location>
        <begin position="241"/>
        <end position="336"/>
    </location>
</feature>
<dbReference type="GO" id="GO:0003700">
    <property type="term" value="F:DNA-binding transcription factor activity"/>
    <property type="evidence" value="ECO:0007669"/>
    <property type="project" value="InterPro"/>
</dbReference>
<dbReference type="InterPro" id="IPR018060">
    <property type="entry name" value="HTH_AraC"/>
</dbReference>
<dbReference type="Gene3D" id="1.10.10.60">
    <property type="entry name" value="Homeodomain-like"/>
    <property type="match status" value="2"/>
</dbReference>
<proteinExistence type="predicted"/>
<dbReference type="GO" id="GO:0043565">
    <property type="term" value="F:sequence-specific DNA binding"/>
    <property type="evidence" value="ECO:0007669"/>
    <property type="project" value="InterPro"/>
</dbReference>